<organism evidence="3 4">
    <name type="scientific">Pseudotamlana carrageenivorans</name>
    <dbReference type="NCBI Taxonomy" id="2069432"/>
    <lineage>
        <taxon>Bacteria</taxon>
        <taxon>Pseudomonadati</taxon>
        <taxon>Bacteroidota</taxon>
        <taxon>Flavobacteriia</taxon>
        <taxon>Flavobacteriales</taxon>
        <taxon>Flavobacteriaceae</taxon>
        <taxon>Pseudotamlana</taxon>
    </lineage>
</organism>
<dbReference type="EMBL" id="CP025938">
    <property type="protein sequence ID" value="AUS04252.1"/>
    <property type="molecule type" value="Genomic_DNA"/>
</dbReference>
<evidence type="ECO:0000256" key="1">
    <source>
        <dbReference type="ARBA" id="ARBA00022729"/>
    </source>
</evidence>
<evidence type="ECO:0000313" key="3">
    <source>
        <dbReference type="EMBL" id="AUS04252.1"/>
    </source>
</evidence>
<dbReference type="PANTHER" id="PTHR21666">
    <property type="entry name" value="PEPTIDASE-RELATED"/>
    <property type="match status" value="1"/>
</dbReference>
<dbReference type="Gene3D" id="2.70.70.10">
    <property type="entry name" value="Glucose Permease (Domain IIA)"/>
    <property type="match status" value="1"/>
</dbReference>
<evidence type="ECO:0000313" key="4">
    <source>
        <dbReference type="Proteomes" id="UP000236592"/>
    </source>
</evidence>
<dbReference type="InterPro" id="IPR050570">
    <property type="entry name" value="Cell_wall_metabolism_enzyme"/>
</dbReference>
<dbReference type="SUPFAM" id="SSF51261">
    <property type="entry name" value="Duplicated hybrid motif"/>
    <property type="match status" value="1"/>
</dbReference>
<dbReference type="KEGG" id="taj:C1A40_01625"/>
<dbReference type="Pfam" id="PF01551">
    <property type="entry name" value="Peptidase_M23"/>
    <property type="match status" value="1"/>
</dbReference>
<sequence length="218" mass="24909">MDVIDDVIKKLKQPLKLFEASKYVSIDLSVTNKRFSKVDLNSVESFSAYINDFLDTHEAEVAYGGYLEERHIYKRSTYFLENNSEARNIHLGVDFWCPANTPILTPIQGKIHSFKNNRNFGDYGPTIILQHELDEHKFYTLYGHLSEDSIAHISIGQTFQQGEVLGRLGDAYVNGNYPPHLHFQLIKDIQGFCGDYPGVCSKQTLAFYAKNCPNLKFC</sequence>
<dbReference type="Proteomes" id="UP000236592">
    <property type="component" value="Chromosome"/>
</dbReference>
<keyword evidence="4" id="KW-1185">Reference proteome</keyword>
<proteinExistence type="predicted"/>
<reference evidence="4" key="1">
    <citation type="submission" date="2018-01" db="EMBL/GenBank/DDBJ databases">
        <title>Complete genome of Tamlana sp. UJ94.</title>
        <authorList>
            <person name="Jung J."/>
            <person name="Chung D."/>
            <person name="Bae S.S."/>
            <person name="Baek K."/>
        </authorList>
    </citation>
    <scope>NUCLEOTIDE SEQUENCE [LARGE SCALE GENOMIC DNA]</scope>
    <source>
        <strain evidence="4">UJ94</strain>
    </source>
</reference>
<dbReference type="InterPro" id="IPR016047">
    <property type="entry name" value="M23ase_b-sheet_dom"/>
</dbReference>
<dbReference type="CDD" id="cd12797">
    <property type="entry name" value="M23_peptidase"/>
    <property type="match status" value="1"/>
</dbReference>
<feature type="domain" description="M23ase beta-sheet core" evidence="2">
    <location>
        <begin position="89"/>
        <end position="188"/>
    </location>
</feature>
<evidence type="ECO:0000259" key="2">
    <source>
        <dbReference type="Pfam" id="PF01551"/>
    </source>
</evidence>
<dbReference type="RefSeq" id="WP_102994368.1">
    <property type="nucleotide sequence ID" value="NZ_CP025938.1"/>
</dbReference>
<name>A0A2I7SEB1_9FLAO</name>
<dbReference type="InterPro" id="IPR011055">
    <property type="entry name" value="Dup_hybrid_motif"/>
</dbReference>
<dbReference type="GO" id="GO:0004222">
    <property type="term" value="F:metalloendopeptidase activity"/>
    <property type="evidence" value="ECO:0007669"/>
    <property type="project" value="TreeGrafter"/>
</dbReference>
<keyword evidence="1" id="KW-0732">Signal</keyword>
<dbReference type="AlphaFoldDB" id="A0A2I7SEB1"/>
<gene>
    <name evidence="3" type="ORF">C1A40_01625</name>
</gene>
<accession>A0A2I7SEB1</accession>
<dbReference type="OrthoDB" id="9801052at2"/>
<protein>
    <submittedName>
        <fullName evidence="3">Peptidase M23</fullName>
    </submittedName>
</protein>
<dbReference type="PANTHER" id="PTHR21666:SF289">
    <property type="entry name" value="L-ALA--D-GLU ENDOPEPTIDASE"/>
    <property type="match status" value="1"/>
</dbReference>